<name>A0AAW0DFS8_9AGAR</name>
<organism evidence="2 3">
    <name type="scientific">Favolaschia claudopus</name>
    <dbReference type="NCBI Taxonomy" id="2862362"/>
    <lineage>
        <taxon>Eukaryota</taxon>
        <taxon>Fungi</taxon>
        <taxon>Dikarya</taxon>
        <taxon>Basidiomycota</taxon>
        <taxon>Agaricomycotina</taxon>
        <taxon>Agaricomycetes</taxon>
        <taxon>Agaricomycetidae</taxon>
        <taxon>Agaricales</taxon>
        <taxon>Marasmiineae</taxon>
        <taxon>Mycenaceae</taxon>
        <taxon>Favolaschia</taxon>
    </lineage>
</organism>
<feature type="compositionally biased region" description="Polar residues" evidence="1">
    <location>
        <begin position="215"/>
        <end position="224"/>
    </location>
</feature>
<evidence type="ECO:0000313" key="3">
    <source>
        <dbReference type="Proteomes" id="UP001362999"/>
    </source>
</evidence>
<accession>A0AAW0DFS8</accession>
<gene>
    <name evidence="2" type="ORF">R3P38DRAFT_2763565</name>
</gene>
<dbReference type="AlphaFoldDB" id="A0AAW0DFS8"/>
<protein>
    <submittedName>
        <fullName evidence="2">Uncharacterized protein</fullName>
    </submittedName>
</protein>
<feature type="compositionally biased region" description="Acidic residues" evidence="1">
    <location>
        <begin position="275"/>
        <end position="292"/>
    </location>
</feature>
<evidence type="ECO:0000313" key="2">
    <source>
        <dbReference type="EMBL" id="KAK7050352.1"/>
    </source>
</evidence>
<keyword evidence="3" id="KW-1185">Reference proteome</keyword>
<dbReference type="EMBL" id="JAWWNJ010000008">
    <property type="protein sequence ID" value="KAK7050352.1"/>
    <property type="molecule type" value="Genomic_DNA"/>
</dbReference>
<dbReference type="Proteomes" id="UP001362999">
    <property type="component" value="Unassembled WGS sequence"/>
</dbReference>
<reference evidence="2 3" key="1">
    <citation type="journal article" date="2024" name="J Genomics">
        <title>Draft genome sequencing and assembly of Favolaschia claudopus CIRM-BRFM 2984 isolated from oak limbs.</title>
        <authorList>
            <person name="Navarro D."/>
            <person name="Drula E."/>
            <person name="Chaduli D."/>
            <person name="Cazenave R."/>
            <person name="Ahrendt S."/>
            <person name="Wang J."/>
            <person name="Lipzen A."/>
            <person name="Daum C."/>
            <person name="Barry K."/>
            <person name="Grigoriev I.V."/>
            <person name="Favel A."/>
            <person name="Rosso M.N."/>
            <person name="Martin F."/>
        </authorList>
    </citation>
    <scope>NUCLEOTIDE SEQUENCE [LARGE SCALE GENOMIC DNA]</scope>
    <source>
        <strain evidence="2 3">CIRM-BRFM 2984</strain>
    </source>
</reference>
<comment type="caution">
    <text evidence="2">The sequence shown here is derived from an EMBL/GenBank/DDBJ whole genome shotgun (WGS) entry which is preliminary data.</text>
</comment>
<feature type="region of interest" description="Disordered" evidence="1">
    <location>
        <begin position="245"/>
        <end position="292"/>
    </location>
</feature>
<proteinExistence type="predicted"/>
<sequence length="292" mass="32382">MPPVQLDSFVARFLSQARCTLHLISGVLPASTIATITSATTAKRETWAYRGEGLYRMFLSVALLHTCGEELSTPHLLTVLRDFYMLDDVLRNIDRTLVPPSNSSHNNGEVSYLYSSLAIMDRARQQSFLDGLFQPVLAKLREVRDALTPAWLVPSTLDDDPALASSIRAHREHKRQRSVASHYPARPGSLHPDIYSTRRAVQRALERQRHARPSSYASRGSTHPQAMVLGYPSLRTTLGRATASLSASSSAEQPASVAASSSQSTNQKLERVDEEKEEGEIEEKEEGEIEEL</sequence>
<feature type="compositionally biased region" description="Low complexity" evidence="1">
    <location>
        <begin position="245"/>
        <end position="264"/>
    </location>
</feature>
<feature type="region of interest" description="Disordered" evidence="1">
    <location>
        <begin position="170"/>
        <end position="226"/>
    </location>
</feature>
<evidence type="ECO:0000256" key="1">
    <source>
        <dbReference type="SAM" id="MobiDB-lite"/>
    </source>
</evidence>